<comment type="caution">
    <text evidence="2">The sequence shown here is derived from an EMBL/GenBank/DDBJ whole genome shotgun (WGS) entry which is preliminary data.</text>
</comment>
<feature type="region of interest" description="Disordered" evidence="1">
    <location>
        <begin position="272"/>
        <end position="292"/>
    </location>
</feature>
<gene>
    <name evidence="2" type="ORF">NYPRO_LOCUS19514</name>
</gene>
<sequence>MRMKVHICEDPAGGSQKKPSLRPQETPSGAAGGVRPQLRRSCPETQESQPGKARQRARRACLATERSVRRPHVFPDIGHLASSLGLQKNHRGGTELPYAPPRRRVSVSRLRAGPAASPRRGPHGEATSVRPSANTDVASPLPGREPGRHSTAEENHLFHQAGSGMLAAGSEAPGCSPPKPRTRLQQKKHRIGTTCGLPKPPFPGGAGQWSLGRSEGLAAWSRTWRSTELVWLLWRPVEMNVTGVWKARLPAARAVGCGRGVAAEDGKGLSVQLSATASGPPGPRGDSSSASL</sequence>
<feature type="region of interest" description="Disordered" evidence="1">
    <location>
        <begin position="85"/>
        <end position="151"/>
    </location>
</feature>
<dbReference type="EMBL" id="CAJHUB010000762">
    <property type="protein sequence ID" value="CAD7686721.1"/>
    <property type="molecule type" value="Genomic_DNA"/>
</dbReference>
<evidence type="ECO:0000313" key="3">
    <source>
        <dbReference type="Proteomes" id="UP000645828"/>
    </source>
</evidence>
<protein>
    <submittedName>
        <fullName evidence="2">(raccoon dog) hypothetical protein</fullName>
    </submittedName>
</protein>
<organism evidence="2 3">
    <name type="scientific">Nyctereutes procyonoides</name>
    <name type="common">Raccoon dog</name>
    <name type="synonym">Canis procyonoides</name>
    <dbReference type="NCBI Taxonomy" id="34880"/>
    <lineage>
        <taxon>Eukaryota</taxon>
        <taxon>Metazoa</taxon>
        <taxon>Chordata</taxon>
        <taxon>Craniata</taxon>
        <taxon>Vertebrata</taxon>
        <taxon>Euteleostomi</taxon>
        <taxon>Mammalia</taxon>
        <taxon>Eutheria</taxon>
        <taxon>Laurasiatheria</taxon>
        <taxon>Carnivora</taxon>
        <taxon>Caniformia</taxon>
        <taxon>Canidae</taxon>
        <taxon>Nyctereutes</taxon>
    </lineage>
</organism>
<proteinExistence type="predicted"/>
<keyword evidence="3" id="KW-1185">Reference proteome</keyword>
<name>A0A811ZD90_NYCPR</name>
<evidence type="ECO:0000256" key="1">
    <source>
        <dbReference type="SAM" id="MobiDB-lite"/>
    </source>
</evidence>
<feature type="region of interest" description="Disordered" evidence="1">
    <location>
        <begin position="1"/>
        <end position="64"/>
    </location>
</feature>
<reference evidence="2" key="1">
    <citation type="submission" date="2020-12" db="EMBL/GenBank/DDBJ databases">
        <authorList>
            <consortium name="Molecular Ecology Group"/>
        </authorList>
    </citation>
    <scope>NUCLEOTIDE SEQUENCE</scope>
    <source>
        <strain evidence="2">TBG_1078</strain>
    </source>
</reference>
<evidence type="ECO:0000313" key="2">
    <source>
        <dbReference type="EMBL" id="CAD7686721.1"/>
    </source>
</evidence>
<dbReference type="AlphaFoldDB" id="A0A811ZD90"/>
<dbReference type="Proteomes" id="UP000645828">
    <property type="component" value="Unassembled WGS sequence"/>
</dbReference>
<accession>A0A811ZD90</accession>